<comment type="cofactor">
    <cofactor evidence="1">
        <name>pyridoxal 5'-phosphate</name>
        <dbReference type="ChEBI" id="CHEBI:597326"/>
    </cofactor>
</comment>
<comment type="similarity">
    <text evidence="2">Belongs to the ACC deaminase/D-cysteine desulfhydrase family.</text>
</comment>
<keyword evidence="8" id="KW-1185">Reference proteome</keyword>
<dbReference type="Gene3D" id="3.40.50.1100">
    <property type="match status" value="2"/>
</dbReference>
<feature type="active site" description="Nucleophile" evidence="4">
    <location>
        <position position="64"/>
    </location>
</feature>
<proteinExistence type="inferred from homology"/>
<dbReference type="GO" id="GO:0019148">
    <property type="term" value="F:D-cysteine desulfhydrase activity"/>
    <property type="evidence" value="ECO:0007669"/>
    <property type="project" value="TreeGrafter"/>
</dbReference>
<keyword evidence="3 5" id="KW-0663">Pyridoxal phosphate</keyword>
<dbReference type="InterPro" id="IPR001926">
    <property type="entry name" value="TrpB-like_PALP"/>
</dbReference>
<dbReference type="Pfam" id="PF00291">
    <property type="entry name" value="PALP"/>
    <property type="match status" value="1"/>
</dbReference>
<dbReference type="InterPro" id="IPR027278">
    <property type="entry name" value="ACCD_DCysDesulf"/>
</dbReference>
<evidence type="ECO:0000256" key="2">
    <source>
        <dbReference type="ARBA" id="ARBA00008639"/>
    </source>
</evidence>
<comment type="caution">
    <text evidence="7">The sequence shown here is derived from an EMBL/GenBank/DDBJ whole genome shotgun (WGS) entry which is preliminary data.</text>
</comment>
<evidence type="ECO:0000256" key="3">
    <source>
        <dbReference type="ARBA" id="ARBA00022898"/>
    </source>
</evidence>
<sequence>MIFVNTLDFLEKVDFSKKIEVFILRLDKIDSYISGNKWFKLKYNLQEARKLGLNKLLTFGGAYSNHIVAVAAAGKRWGFETIGVIRGEKPPILNERLLQVEKWGMELYFVSRQDYQQKKNPDFIQKLEQKFGNFYLIPEGGSNALAVQGTSEILDFLPQLSFSFDYILCCVGTGGTLAGLARSLYATNTKLVGIPVLKNASFLYQEIYKLLQDTPFQSFELLLDYHFGGYAKKTEKLSAFIQHFEEKFQVPTEFVYTGKMFFAFFDLLEKNFFLQNSKVLLVHTGGVFR</sequence>
<dbReference type="InterPro" id="IPR036052">
    <property type="entry name" value="TrpB-like_PALP_sf"/>
</dbReference>
<dbReference type="AlphaFoldDB" id="A0A2N3IKC0"/>
<evidence type="ECO:0000313" key="8">
    <source>
        <dbReference type="Proteomes" id="UP000233387"/>
    </source>
</evidence>
<reference evidence="7 8" key="1">
    <citation type="submission" date="2017-06" db="EMBL/GenBank/DDBJ databases">
        <title>Raineya orbicola gen. nov., sp. nov. a slightly thermophilic bacterium of the phylum Bacteroidetes and the description of Raineyaceae fam. nov.</title>
        <authorList>
            <person name="Albuquerque L."/>
            <person name="Polonia A.R.M."/>
            <person name="Barroso C."/>
            <person name="Froufe H.J.C."/>
            <person name="Lage O."/>
            <person name="Lobo-Da-Cunha A."/>
            <person name="Egas C."/>
            <person name="Da Costa M.S."/>
        </authorList>
    </citation>
    <scope>NUCLEOTIDE SEQUENCE [LARGE SCALE GENOMIC DNA]</scope>
    <source>
        <strain evidence="7 8">SPSPC-11</strain>
    </source>
</reference>
<protein>
    <submittedName>
        <fullName evidence="7">1-aminocyclopropane-1-carboxylate deaminase</fullName>
    </submittedName>
</protein>
<dbReference type="EMBL" id="NKXO01000002">
    <property type="protein sequence ID" value="PKQ70767.1"/>
    <property type="molecule type" value="Genomic_DNA"/>
</dbReference>
<dbReference type="RefSeq" id="WP_101357467.1">
    <property type="nucleotide sequence ID" value="NZ_NKXO01000002.1"/>
</dbReference>
<name>A0A2N3IKC0_9BACT</name>
<evidence type="ECO:0000256" key="4">
    <source>
        <dbReference type="PIRSR" id="PIRSR006278-1"/>
    </source>
</evidence>
<dbReference type="SUPFAM" id="SSF53686">
    <property type="entry name" value="Tryptophan synthase beta subunit-like PLP-dependent enzymes"/>
    <property type="match status" value="1"/>
</dbReference>
<dbReference type="PANTHER" id="PTHR43780:SF2">
    <property type="entry name" value="1-AMINOCYCLOPROPANE-1-CARBOXYLATE DEAMINASE-RELATED"/>
    <property type="match status" value="1"/>
</dbReference>
<dbReference type="PIRSF" id="PIRSF006278">
    <property type="entry name" value="ACCD_DCysDesulf"/>
    <property type="match status" value="1"/>
</dbReference>
<organism evidence="7 8">
    <name type="scientific">Raineya orbicola</name>
    <dbReference type="NCBI Taxonomy" id="2016530"/>
    <lineage>
        <taxon>Bacteria</taxon>
        <taxon>Pseudomonadati</taxon>
        <taxon>Bacteroidota</taxon>
        <taxon>Cytophagia</taxon>
        <taxon>Cytophagales</taxon>
        <taxon>Raineyaceae</taxon>
        <taxon>Raineya</taxon>
    </lineage>
</organism>
<evidence type="ECO:0000259" key="6">
    <source>
        <dbReference type="Pfam" id="PF00291"/>
    </source>
</evidence>
<evidence type="ECO:0000256" key="5">
    <source>
        <dbReference type="PIRSR" id="PIRSR006278-2"/>
    </source>
</evidence>
<gene>
    <name evidence="7" type="ORF">Rain11_0113</name>
</gene>
<feature type="domain" description="Tryptophan synthase beta chain-like PALP" evidence="6">
    <location>
        <begin position="34"/>
        <end position="285"/>
    </location>
</feature>
<accession>A0A2N3IKC0</accession>
<dbReference type="PANTHER" id="PTHR43780">
    <property type="entry name" value="1-AMINOCYCLOPROPANE-1-CARBOXYLATE DEAMINASE-RELATED"/>
    <property type="match status" value="1"/>
</dbReference>
<evidence type="ECO:0000256" key="1">
    <source>
        <dbReference type="ARBA" id="ARBA00001933"/>
    </source>
</evidence>
<dbReference type="OrthoDB" id="9801249at2"/>
<evidence type="ECO:0000313" key="7">
    <source>
        <dbReference type="EMBL" id="PKQ70767.1"/>
    </source>
</evidence>
<feature type="modified residue" description="N6-(pyridoxal phosphate)lysine" evidence="5">
    <location>
        <position position="37"/>
    </location>
</feature>
<dbReference type="Proteomes" id="UP000233387">
    <property type="component" value="Unassembled WGS sequence"/>
</dbReference>